<sequence length="99" mass="11142">MSVSDSRIPALPDPSRVDDGYDWMAAIEAVSWRAIPSWRGELLGDWPFAVVGIYLVREEGVYGGIALWLEGGDVELTTHTTREDFRDRLDEIQARHPGE</sequence>
<proteinExistence type="predicted"/>
<reference evidence="1" key="1">
    <citation type="submission" date="2020-07" db="EMBL/GenBank/DDBJ databases">
        <authorList>
            <person name="Tarantini F.S."/>
            <person name="Hong K.W."/>
            <person name="Chan K.G."/>
        </authorList>
    </citation>
    <scope>NUCLEOTIDE SEQUENCE</scope>
    <source>
        <strain evidence="1">32-07</strain>
    </source>
</reference>
<dbReference type="EMBL" id="CP059572">
    <property type="protein sequence ID" value="QXJ19631.1"/>
    <property type="molecule type" value="Genomic_DNA"/>
</dbReference>
<organism evidence="1 2">
    <name type="scientific">Actinomadura graeca</name>
    <dbReference type="NCBI Taxonomy" id="2750812"/>
    <lineage>
        <taxon>Bacteria</taxon>
        <taxon>Bacillati</taxon>
        <taxon>Actinomycetota</taxon>
        <taxon>Actinomycetes</taxon>
        <taxon>Streptosporangiales</taxon>
        <taxon>Thermomonosporaceae</taxon>
        <taxon>Actinomadura</taxon>
    </lineage>
</organism>
<name>A0ABX8QMQ1_9ACTN</name>
<dbReference type="RefSeq" id="WP_231332646.1">
    <property type="nucleotide sequence ID" value="NZ_CP059572.1"/>
</dbReference>
<dbReference type="Proteomes" id="UP001049518">
    <property type="component" value="Chromosome"/>
</dbReference>
<accession>A0ABX8QMQ1</accession>
<evidence type="ECO:0000313" key="2">
    <source>
        <dbReference type="Proteomes" id="UP001049518"/>
    </source>
</evidence>
<evidence type="ECO:0000313" key="1">
    <source>
        <dbReference type="EMBL" id="QXJ19631.1"/>
    </source>
</evidence>
<protein>
    <submittedName>
        <fullName evidence="1">Uncharacterized protein</fullName>
    </submittedName>
</protein>
<gene>
    <name evidence="1" type="ORF">AGRA3207_000193</name>
</gene>
<keyword evidence="2" id="KW-1185">Reference proteome</keyword>